<dbReference type="Gene3D" id="3.90.320.10">
    <property type="match status" value="1"/>
</dbReference>
<evidence type="ECO:0000256" key="2">
    <source>
        <dbReference type="SAM" id="MobiDB-lite"/>
    </source>
</evidence>
<dbReference type="EMBL" id="MT774378">
    <property type="protein sequence ID" value="QOR58341.1"/>
    <property type="molecule type" value="Genomic_DNA"/>
</dbReference>
<name>A0A7M1RWV4_9CAUD</name>
<sequence>MEGLKGLTAQDRANWEKEYSSQIQGYTPEQIDRVYKNFKFKEKFGSRNDYETLKKYSPEQRDSLYNEDLKIQPLDTRDQQQKLTDNISQAFSKDQQFQQEADQMYSKYSNYPATARKELDTFDKIATEVSPYYKKYKGTEYLPFSEEEKLQMAAQYNAAKAAYGEQEANNILRRQMQNTASKNQSVWEKYWNGFKGMGAQTAGALIGAAGMVKGAIDYIGDEENPELNAFQDFMDHVIDNSWTRYSNDVMQYGSLKDADIQEAKKTGLSNIPVIRTTGEEEGSILDNILSVNTIPELINQQGFTIASMLSGAGLSAISNKAFQGLKGLTLAANRTNALNNLERVNTVLRGLQQAQQKTNAFIIPSLVGTIEGVSEGLNTKIQFLDDAKEIIAQNQAKVVNDEFNKRLQNPEELSKQGYNPQSQQDLERLYKDIYDSYAPQYEESIKKAETNAAKAGVYNMGLNSMINGALNMTLKAGLQTPSVQEALRRSRLGRLFNPEEFKINKAGRVVPSYGKLKSIMNVAQEPIGEFSEEYLQSVTDAFSRGGAEYNLQNFIKNKYEGDGKNAVDESLADDFFAASRAAGDAMTSKETILSGIYGALASGMGTPTINNRRGPAVRMQDESALQYALRRSPVTYRNPIWEAVQEQREAISERSEISEVLNNWMQTPTNKAKYDGLVGTFNWAKNMEDASGRNDEFDYRNNELGKTINDVMMLEKLRGSEYYNSFMTDLTKAANAEEGSQEAQALVEQFKNAPNNRDIDKDDSEVLQMIKKNSTKLLNTMSRIQQESESIDKMLGNAADEDTKQALIYGKLTMDDWRERATQLEDELSEVQVSPTAESTLSDKQKEMLVNYGSVSKANKEYLKLNERISELKEDIANIEKRKNLGTKEENTLKLKKASIKTLERQAKKIAEVGESFEGNPVLNESEIMSLNPADRAAILNPDNKSKYSEEQQAIIDNVIKEGTLRYNDFVDKVEDAGRINIAQQSYLTQYNSILSDPTSFNAFSNRIKERVANDNTKKKYEYLRDIEDYPTFVSKLDKAYRGADIRERQVISNILKGTPNYDRFVQDNKTLDGMFDQLESNEKFSELDENDKNLLKTSMQFLTDKGVSPTDAVAAEVLNSVDENGTPELINYINEVNGRLPEGFQISPSDLGEVTQLFNDVLQEHSKNITEVEKVNKPIVPTPTVSEASKPPKEIGLFAQITENPELIAEKDLEEAAQKPVESTKEPGLFGMIKKDPSLLREETPEVIDKYKTNSNDEVAQAASNALETINKSSSVYDEVKPQVKQILDELGDSEYENPSTLSEALINKALQLQIQSDKGGDTFDKTASLLKQVAVKMKTEVKEEPKQNVKKEVASTPDMTVELRRNNGLIITAQVENHPNSTVGQAYRSFGIGEYLRKGSITPKTPIMFISDPAIVNSTKQELADVYNEEDHLPIMAVVEDTNGPITLGNKKYQPIGFMPRTSANTQGAARMNPIRQLAITQQDGQLIKDKDGKVVTTNGYVRANPPAHTKAGTPNTLIHQIMRNDMDASERAKMDDLNTPMAERQAIYKKAKDSILSKIQRISKDAKKERIHLAYVTSNMKGGEQEFELYVATPQNSVSRSGKPIAEVLNSGSPEEVILANSRISRYTKTLEDTFKKAPFDQEMRFKREDGVLIPTAETATKLSSIAESLGKKLNNFIALPKGYEYTLTPTDNIVEGNRMYQLSVSNGTNTIPLAEVTNGIMTDTTKAQTIRNLILSNGSFRYEGSQPFAKWQVNYNDFNTKEGESDEARKMRLSNINDIFNDNILESSRESLKYTIRGVEINSPFSQEGVRVSPTPVVSNPNNATQGKPLNTPVITATDQVKVGDAIVDSESGSILQGEVKPIINPAVEKAKEIADRIVEDSKNIKLADDGSGYINEEGIRYARVTSIIQADENAGERFDPNSPWIVPSTNIGTGVDEFVRDFFAGEFFNENGELLNDYEFDYPNASQGQWKTFAKQLVGLKKALDSKGLTIIPRDVTVTGTIEVKDDKGQVHNIPVAGTLDLLAYDAQGNFHIFDMKTNRSGIGEEKKEKYAKQVSMYKKFLEDKYGVKVASLNIIPINVTYPTPFGFGNGKVKYEVSSGNQLLANDEEYKDAKPVLEETGSVPFTDVNIQYDKLTDSEKQIITDMLPAEVVVEKVEVPEPKSTINKNLGLKMGKVKNRFAKPAKKVQLITPSSNNWESISDEIRQAAVIMGYTKESWNEMSEEEKKHQKECLE</sequence>
<evidence type="ECO:0000313" key="4">
    <source>
        <dbReference type="Proteomes" id="UP000593828"/>
    </source>
</evidence>
<evidence type="ECO:0000256" key="1">
    <source>
        <dbReference type="SAM" id="Coils"/>
    </source>
</evidence>
<dbReference type="RefSeq" id="YP_010110499.1">
    <property type="nucleotide sequence ID" value="NC_055871.1"/>
</dbReference>
<evidence type="ECO:0000313" key="3">
    <source>
        <dbReference type="EMBL" id="QOR58341.1"/>
    </source>
</evidence>
<feature type="compositionally biased region" description="Polar residues" evidence="2">
    <location>
        <begin position="1820"/>
        <end position="1835"/>
    </location>
</feature>
<reference evidence="3 4" key="1">
    <citation type="submission" date="2020-07" db="EMBL/GenBank/DDBJ databases">
        <title>Taxonomic proposal: Crassvirales, a new order of highly abundant and diverse bacterial viruses.</title>
        <authorList>
            <person name="Shkoporov A.N."/>
            <person name="Stockdale S.R."/>
            <person name="Guerin E."/>
            <person name="Ross R.P."/>
            <person name="Hill C."/>
        </authorList>
    </citation>
    <scope>NUCLEOTIDE SEQUENCE [LARGE SCALE GENOMIC DNA]</scope>
</reference>
<dbReference type="InterPro" id="IPR011604">
    <property type="entry name" value="PDDEXK-like_dom_sf"/>
</dbReference>
<keyword evidence="4" id="KW-1185">Reference proteome</keyword>
<dbReference type="KEGG" id="vg:65128811"/>
<organism evidence="3 4">
    <name type="scientific">uncultured phage cr106_1</name>
    <dbReference type="NCBI Taxonomy" id="2772062"/>
    <lineage>
        <taxon>Viruses</taxon>
        <taxon>Duplodnaviria</taxon>
        <taxon>Heunggongvirae</taxon>
        <taxon>Uroviricota</taxon>
        <taxon>Caudoviricetes</taxon>
        <taxon>Crassvirales</taxon>
        <taxon>Steigviridae</taxon>
        <taxon>Asinivirinae</taxon>
        <taxon>Mahstovirus</taxon>
        <taxon>Mahstovirus faecalis</taxon>
    </lineage>
</organism>
<protein>
    <submittedName>
        <fullName evidence="3">Uncharacterized protein</fullName>
    </submittedName>
</protein>
<proteinExistence type="predicted"/>
<feature type="coiled-coil region" evidence="1">
    <location>
        <begin position="814"/>
        <end position="889"/>
    </location>
</feature>
<keyword evidence="1" id="KW-0175">Coiled coil</keyword>
<feature type="region of interest" description="Disordered" evidence="2">
    <location>
        <begin position="1811"/>
        <end position="1835"/>
    </location>
</feature>
<accession>A0A7M1RWV4</accession>
<dbReference type="Proteomes" id="UP000593828">
    <property type="component" value="Segment"/>
</dbReference>
<dbReference type="GeneID" id="65128811"/>